<proteinExistence type="predicted"/>
<dbReference type="Proteomes" id="UP000238034">
    <property type="component" value="Unassembled WGS sequence"/>
</dbReference>
<dbReference type="InterPro" id="IPR036873">
    <property type="entry name" value="Rhodanese-like_dom_sf"/>
</dbReference>
<evidence type="ECO:0000313" key="2">
    <source>
        <dbReference type="EMBL" id="PRY51562.1"/>
    </source>
</evidence>
<dbReference type="CDD" id="cd00757">
    <property type="entry name" value="ThiF_MoeB_HesA_family"/>
    <property type="match status" value="1"/>
</dbReference>
<accession>A0A2T0U0Y1</accession>
<comment type="caution">
    <text evidence="2">The sequence shown here is derived from an EMBL/GenBank/DDBJ whole genome shotgun (WGS) entry which is preliminary data.</text>
</comment>
<dbReference type="SUPFAM" id="SSF69572">
    <property type="entry name" value="Activating enzymes of the ubiquitin-like proteins"/>
    <property type="match status" value="1"/>
</dbReference>
<keyword evidence="3" id="KW-1185">Reference proteome</keyword>
<dbReference type="PROSITE" id="PS50206">
    <property type="entry name" value="RHODANESE_3"/>
    <property type="match status" value="1"/>
</dbReference>
<gene>
    <name evidence="2" type="ORF">B0I27_107150</name>
</gene>
<name>A0A2T0U0Y1_9SPHI</name>
<dbReference type="PANTHER" id="PTHR10953:SF102">
    <property type="entry name" value="ADENYLYLTRANSFERASE AND SULFURTRANSFERASE MOCS3"/>
    <property type="match status" value="1"/>
</dbReference>
<dbReference type="InterPro" id="IPR000594">
    <property type="entry name" value="ThiF_NAD_FAD-bd"/>
</dbReference>
<feature type="domain" description="Rhodanese" evidence="1">
    <location>
        <begin position="294"/>
        <end position="383"/>
    </location>
</feature>
<dbReference type="GO" id="GO:0004792">
    <property type="term" value="F:thiosulfate-cyanide sulfurtransferase activity"/>
    <property type="evidence" value="ECO:0007669"/>
    <property type="project" value="TreeGrafter"/>
</dbReference>
<dbReference type="InterPro" id="IPR045886">
    <property type="entry name" value="ThiF/MoeB/HesA"/>
</dbReference>
<reference evidence="2 3" key="1">
    <citation type="submission" date="2018-03" db="EMBL/GenBank/DDBJ databases">
        <title>Genomic Encyclopedia of Type Strains, Phase III (KMG-III): the genomes of soil and plant-associated and newly described type strains.</title>
        <authorList>
            <person name="Whitman W."/>
        </authorList>
    </citation>
    <scope>NUCLEOTIDE SEQUENCE [LARGE SCALE GENOMIC DNA]</scope>
    <source>
        <strain evidence="2 3">CGMCC 1.9313</strain>
    </source>
</reference>
<dbReference type="Pfam" id="PF00581">
    <property type="entry name" value="Rhodanese"/>
    <property type="match status" value="1"/>
</dbReference>
<dbReference type="SUPFAM" id="SSF52821">
    <property type="entry name" value="Rhodanese/Cell cycle control phosphatase"/>
    <property type="match status" value="1"/>
</dbReference>
<dbReference type="InterPro" id="IPR001763">
    <property type="entry name" value="Rhodanese-like_dom"/>
</dbReference>
<dbReference type="CDD" id="cd00158">
    <property type="entry name" value="RHOD"/>
    <property type="match status" value="1"/>
</dbReference>
<evidence type="ECO:0000259" key="1">
    <source>
        <dbReference type="PROSITE" id="PS50206"/>
    </source>
</evidence>
<dbReference type="InterPro" id="IPR035985">
    <property type="entry name" value="Ubiquitin-activating_enz"/>
</dbReference>
<dbReference type="Pfam" id="PF00899">
    <property type="entry name" value="ThiF"/>
    <property type="match status" value="1"/>
</dbReference>
<dbReference type="AlphaFoldDB" id="A0A2T0U0Y1"/>
<dbReference type="GO" id="GO:0016779">
    <property type="term" value="F:nucleotidyltransferase activity"/>
    <property type="evidence" value="ECO:0007669"/>
    <property type="project" value="UniProtKB-KW"/>
</dbReference>
<evidence type="ECO:0000313" key="3">
    <source>
        <dbReference type="Proteomes" id="UP000238034"/>
    </source>
</evidence>
<dbReference type="EMBL" id="PVTH01000007">
    <property type="protein sequence ID" value="PRY51562.1"/>
    <property type="molecule type" value="Genomic_DNA"/>
</dbReference>
<keyword evidence="2" id="KW-0548">Nucleotidyltransferase</keyword>
<protein>
    <submittedName>
        <fullName evidence="2">Adenylyltransferase/sulfurtransferase</fullName>
    </submittedName>
</protein>
<dbReference type="GO" id="GO:0008641">
    <property type="term" value="F:ubiquitin-like modifier activating enzyme activity"/>
    <property type="evidence" value="ECO:0007669"/>
    <property type="project" value="InterPro"/>
</dbReference>
<dbReference type="Gene3D" id="3.40.250.10">
    <property type="entry name" value="Rhodanese-like domain"/>
    <property type="match status" value="1"/>
</dbReference>
<dbReference type="PANTHER" id="PTHR10953">
    <property type="entry name" value="UBIQUITIN-ACTIVATING ENZYME E1"/>
    <property type="match status" value="1"/>
</dbReference>
<sequence length="388" mass="42747">MRSGRSITTYLITMKDTETFLNQYEDHVQTTGFGVPGQEALTRSRMLVIGAGALASPMLSYLTSMGVGSLGIVSDEKIRKSDLPSQPVFGSGQEGKLKSQILASRLRETNPEVKVNLHEQGLNRDNVLSLIAGYDLVIDTTNIPGMSLLINDACVISGKPMIYGSLDFPSGHFSVLNYKGGATLRCLLQNQDAGILIRQPQKVGLATLPALISCMMANEAIKIVSEIGNIASNKLLSFNVFSNQLTSIRLEPVSANQALTTLLSDYAPTPTDNLSKPSRIRSISPKLLDIKIKYKEPLQLIDLRQNPPEPVDESWNYLHIPEETLLSDLERIHQDIIVVLISENGEEAQKLATLLNERHGFDNIHYLEGGMEAWNKQRDGTSIDYENI</sequence>
<keyword evidence="2" id="KW-0808">Transferase</keyword>
<organism evidence="2 3">
    <name type="scientific">Arcticibacter pallidicorallinus</name>
    <dbReference type="NCBI Taxonomy" id="1259464"/>
    <lineage>
        <taxon>Bacteria</taxon>
        <taxon>Pseudomonadati</taxon>
        <taxon>Bacteroidota</taxon>
        <taxon>Sphingobacteriia</taxon>
        <taxon>Sphingobacteriales</taxon>
        <taxon>Sphingobacteriaceae</taxon>
        <taxon>Arcticibacter</taxon>
    </lineage>
</organism>
<dbReference type="GO" id="GO:0005737">
    <property type="term" value="C:cytoplasm"/>
    <property type="evidence" value="ECO:0007669"/>
    <property type="project" value="TreeGrafter"/>
</dbReference>
<dbReference type="Gene3D" id="3.40.50.720">
    <property type="entry name" value="NAD(P)-binding Rossmann-like Domain"/>
    <property type="match status" value="1"/>
</dbReference>